<dbReference type="Gene3D" id="3.30.1490.300">
    <property type="match status" value="1"/>
</dbReference>
<evidence type="ECO:0000313" key="3">
    <source>
        <dbReference type="Proteomes" id="UP001304683"/>
    </source>
</evidence>
<protein>
    <recommendedName>
        <fullName evidence="4">Type IV pilus assembly protein PilM</fullName>
    </recommendedName>
</protein>
<feature type="region of interest" description="Disordered" evidence="1">
    <location>
        <begin position="334"/>
        <end position="376"/>
    </location>
</feature>
<dbReference type="PANTHER" id="PTHR32432">
    <property type="entry name" value="CELL DIVISION PROTEIN FTSA-RELATED"/>
    <property type="match status" value="1"/>
</dbReference>
<dbReference type="RefSeq" id="WP_318751188.1">
    <property type="nucleotide sequence ID" value="NZ_CP132508.1"/>
</dbReference>
<dbReference type="SUPFAM" id="SSF53067">
    <property type="entry name" value="Actin-like ATPase domain"/>
    <property type="match status" value="2"/>
</dbReference>
<dbReference type="Gene3D" id="3.30.420.40">
    <property type="match status" value="2"/>
</dbReference>
<evidence type="ECO:0000256" key="1">
    <source>
        <dbReference type="SAM" id="MobiDB-lite"/>
    </source>
</evidence>
<proteinExistence type="predicted"/>
<sequence>MAWRWPRTGVDVGTTGVRWATYVPQTGRVELNRQGGGGVVAALPADQAVFRLVEMPPVPARERKDALRWELQRILPLPVDEAVYDWVELPAVDGEASREPGGGAAVRAGGPSAADRVWFAVSGAAVAAVDQRLDALRRRRIRPAVLEPEWVTLWRCAWWLGCARAEPAPVAVIDFGATSTRLAVVDPRGNPVAFHRSPVGGLALEEDLVHTLGELPSAVRRLLASDGALGLEDLQRSQAVAALLGDLARTLRRARAELGGPSSRLGLWGIGGGAQWPPLREAVGEALGDRLRVTGAEGGADPLGALPPRWVMAGALALWGANPARHRHRTAVAAATAGDDPTAGLDGPSRSMARASASRAGGPGVGGRVDSHPSGA</sequence>
<dbReference type="Proteomes" id="UP001304683">
    <property type="component" value="Chromosome"/>
</dbReference>
<gene>
    <name evidence="2" type="ORF">Q5761_03250</name>
</gene>
<keyword evidence="3" id="KW-1185">Reference proteome</keyword>
<name>A0ABZ0QT85_9FIRM</name>
<evidence type="ECO:0008006" key="4">
    <source>
        <dbReference type="Google" id="ProtNLM"/>
    </source>
</evidence>
<reference evidence="2 3" key="1">
    <citation type="submission" date="2023-08" db="EMBL/GenBank/DDBJ databases">
        <title>Genome sequence of Thermaerobacter compostii strain Ins1, a spore-forming filamentous bacterium isolated from a deep geothermal reservoir.</title>
        <authorList>
            <person name="Bregnard D."/>
            <person name="Gonzalez D."/>
            <person name="Junier P."/>
        </authorList>
    </citation>
    <scope>NUCLEOTIDE SEQUENCE [LARGE SCALE GENOMIC DNA]</scope>
    <source>
        <strain evidence="2 3">Ins1</strain>
    </source>
</reference>
<dbReference type="InterPro" id="IPR050696">
    <property type="entry name" value="FtsA/MreB"/>
</dbReference>
<evidence type="ECO:0000313" key="2">
    <source>
        <dbReference type="EMBL" id="WPD19698.1"/>
    </source>
</evidence>
<dbReference type="PANTHER" id="PTHR32432:SF3">
    <property type="entry name" value="ETHANOLAMINE UTILIZATION PROTEIN EUTJ"/>
    <property type="match status" value="1"/>
</dbReference>
<feature type="compositionally biased region" description="Low complexity" evidence="1">
    <location>
        <begin position="334"/>
        <end position="360"/>
    </location>
</feature>
<accession>A0ABZ0QT85</accession>
<dbReference type="EMBL" id="CP132508">
    <property type="protein sequence ID" value="WPD19698.1"/>
    <property type="molecule type" value="Genomic_DNA"/>
</dbReference>
<dbReference type="InterPro" id="IPR043129">
    <property type="entry name" value="ATPase_NBD"/>
</dbReference>
<organism evidence="2 3">
    <name type="scientific">Thermaerobacter composti</name>
    <dbReference type="NCBI Taxonomy" id="554949"/>
    <lineage>
        <taxon>Bacteria</taxon>
        <taxon>Bacillati</taxon>
        <taxon>Bacillota</taxon>
        <taxon>Clostridia</taxon>
        <taxon>Eubacteriales</taxon>
        <taxon>Clostridiales Family XVII. Incertae Sedis</taxon>
        <taxon>Thermaerobacter</taxon>
    </lineage>
</organism>